<feature type="domain" description="Outer membrane protein beta-barrel" evidence="3">
    <location>
        <begin position="784"/>
        <end position="930"/>
    </location>
</feature>
<gene>
    <name evidence="4" type="ORF">LGH74_00795</name>
</gene>
<evidence type="ECO:0000313" key="5">
    <source>
        <dbReference type="Proteomes" id="UP001165296"/>
    </source>
</evidence>
<feature type="compositionally biased region" description="Polar residues" evidence="1">
    <location>
        <begin position="361"/>
        <end position="370"/>
    </location>
</feature>
<feature type="compositionally biased region" description="Gly residues" evidence="1">
    <location>
        <begin position="308"/>
        <end position="321"/>
    </location>
</feature>
<feature type="compositionally biased region" description="Polar residues" evidence="1">
    <location>
        <begin position="283"/>
        <end position="298"/>
    </location>
</feature>
<reference evidence="4" key="1">
    <citation type="submission" date="2021-10" db="EMBL/GenBank/DDBJ databases">
        <authorList>
            <person name="Dean J.D."/>
            <person name="Kim M.K."/>
            <person name="Newey C.N."/>
            <person name="Stoker T.S."/>
            <person name="Thompson D.W."/>
            <person name="Grose J.H."/>
        </authorList>
    </citation>
    <scope>NUCLEOTIDE SEQUENCE</scope>
    <source>
        <strain evidence="4">BT178</strain>
    </source>
</reference>
<comment type="caution">
    <text evidence="4">The sequence shown here is derived from an EMBL/GenBank/DDBJ whole genome shotgun (WGS) entry which is preliminary data.</text>
</comment>
<dbReference type="InterPro" id="IPR037066">
    <property type="entry name" value="Plug_dom_sf"/>
</dbReference>
<sequence>MLRSTLLLLGILLVFSGVAQAQKPSPGKGSISGAAVDSLTGKVLREASVSLLAARDSSYLTFTITDGDGQFVLRNVAAGRYQVLVTFLGYKSRLVPVQLTETAPTAQLGTLRLRAQSQTLGEVVVQQERAPVSLSGDTLAFSARAFKTQPNAAVEALLKKLPGVEVDRAGNIRAQGQAVSRVLVDGKPFFGDDPKMATRNLPADIIDQVQLFSQQSDQAAFSGIDDGTQQRTINLVTKRDKRRGYFGTNSAGAGTAGRYQARLGVNRFNNGRQISALGMANNINQQGFSSNGGPATSQPGPPANGPAGSSGGRVRVGGQGSRSGADSDNEQPNNILESGAVGLNYRDAWGKRAEVATSYLGSRSSEVTDQQSRRENATTAPTLPGETAAPLLTDQHLYARETTPSHRLNLRLDYKLDSLTTVRLTPFAAWQSPEQRRASEQQVSRGGTLLNQGQLRYTTGSTTLNGANNLLVMRKFAKEGRTLSANLNTVLNGQNEQTLNQATNTFFTTTEPPRSTELNQQLTESTGGQTNVLNLSYTEPVSLSRKLEGHYNLTHTQNQADRTVRDFTAATGRYDALNPLLSNRFDSRFVAQRAGLTLQTRRLRYTYGLGLDALQAGLRVRNQTADTTFNRRFTRLLPNALFTYNGSQNRTLRLTYRTRLNVPSAAQLQPVADNTNPLQVQRGNPALRPEYIHSLLTTYSQFNARNNRSVFVLLDAAQVQDRIVAATSFSAGGVQTTRPVNANGYRSVNGFLSLGQRLATHKINLNLTTNSNYTHGLSFVNDELNVAHSWNVGQGLSVNSSYNDQLEFGLSANVTYQQARYSLLPGQNTAYFTQTLTADAYYQLPAHFVLTTDLWLSNNTGRAAGYNQRVGLWNASLAKQFLANQQAEVKLQVYDLLNQNRSVVRNVTDTYLEDVRSRVLTRYVLLSLTYTLRKFGV</sequence>
<dbReference type="SUPFAM" id="SSF49452">
    <property type="entry name" value="Starch-binding domain-like"/>
    <property type="match status" value="1"/>
</dbReference>
<name>A0ABS8AK42_9BACT</name>
<dbReference type="Gene3D" id="2.60.40.1120">
    <property type="entry name" value="Carboxypeptidase-like, regulatory domain"/>
    <property type="match status" value="1"/>
</dbReference>
<keyword evidence="2" id="KW-0732">Signal</keyword>
<proteinExistence type="predicted"/>
<feature type="region of interest" description="Disordered" evidence="1">
    <location>
        <begin position="361"/>
        <end position="390"/>
    </location>
</feature>
<feature type="region of interest" description="Disordered" evidence="1">
    <location>
        <begin position="283"/>
        <end position="335"/>
    </location>
</feature>
<feature type="chain" id="PRO_5046190255" evidence="2">
    <location>
        <begin position="22"/>
        <end position="937"/>
    </location>
</feature>
<evidence type="ECO:0000313" key="4">
    <source>
        <dbReference type="EMBL" id="MCB2406499.1"/>
    </source>
</evidence>
<dbReference type="Pfam" id="PF14905">
    <property type="entry name" value="OMP_b-brl_3"/>
    <property type="match status" value="2"/>
</dbReference>
<evidence type="ECO:0000256" key="1">
    <source>
        <dbReference type="SAM" id="MobiDB-lite"/>
    </source>
</evidence>
<dbReference type="Proteomes" id="UP001165296">
    <property type="component" value="Unassembled WGS sequence"/>
</dbReference>
<feature type="domain" description="Outer membrane protein beta-barrel" evidence="3">
    <location>
        <begin position="474"/>
        <end position="775"/>
    </location>
</feature>
<evidence type="ECO:0000256" key="2">
    <source>
        <dbReference type="SAM" id="SignalP"/>
    </source>
</evidence>
<keyword evidence="5" id="KW-1185">Reference proteome</keyword>
<accession>A0ABS8AK42</accession>
<organism evidence="4 5">
    <name type="scientific">Hymenobacter lucidus</name>
    <dbReference type="NCBI Taxonomy" id="2880930"/>
    <lineage>
        <taxon>Bacteria</taxon>
        <taxon>Pseudomonadati</taxon>
        <taxon>Bacteroidota</taxon>
        <taxon>Cytophagia</taxon>
        <taxon>Cytophagales</taxon>
        <taxon>Hymenobacteraceae</taxon>
        <taxon>Hymenobacter</taxon>
    </lineage>
</organism>
<dbReference type="InterPro" id="IPR013784">
    <property type="entry name" value="Carb-bd-like_fold"/>
</dbReference>
<protein>
    <submittedName>
        <fullName evidence="4">Outer membrane beta-barrel protein</fullName>
    </submittedName>
</protein>
<dbReference type="Pfam" id="PF13620">
    <property type="entry name" value="CarboxypepD_reg"/>
    <property type="match status" value="1"/>
</dbReference>
<evidence type="ECO:0000259" key="3">
    <source>
        <dbReference type="Pfam" id="PF14905"/>
    </source>
</evidence>
<dbReference type="EMBL" id="JAJADR010000001">
    <property type="protein sequence ID" value="MCB2406499.1"/>
    <property type="molecule type" value="Genomic_DNA"/>
</dbReference>
<dbReference type="SUPFAM" id="SSF56935">
    <property type="entry name" value="Porins"/>
    <property type="match status" value="1"/>
</dbReference>
<dbReference type="Gene3D" id="2.170.130.10">
    <property type="entry name" value="TonB-dependent receptor, plug domain"/>
    <property type="match status" value="1"/>
</dbReference>
<dbReference type="InterPro" id="IPR041700">
    <property type="entry name" value="OMP_b-brl_3"/>
</dbReference>
<feature type="signal peptide" evidence="2">
    <location>
        <begin position="1"/>
        <end position="21"/>
    </location>
</feature>
<dbReference type="RefSeq" id="WP_226170445.1">
    <property type="nucleotide sequence ID" value="NZ_JAJADR010000001.1"/>
</dbReference>